<dbReference type="EC" id="2.6.1.42" evidence="5"/>
<organism evidence="9 10">
    <name type="scientific">Prosthecobacter vanneervenii</name>
    <dbReference type="NCBI Taxonomy" id="48466"/>
    <lineage>
        <taxon>Bacteria</taxon>
        <taxon>Pseudomonadati</taxon>
        <taxon>Verrucomicrobiota</taxon>
        <taxon>Verrucomicrobiia</taxon>
        <taxon>Verrucomicrobiales</taxon>
        <taxon>Verrucomicrobiaceae</taxon>
        <taxon>Prosthecobacter</taxon>
    </lineage>
</organism>
<evidence type="ECO:0000256" key="8">
    <source>
        <dbReference type="ARBA" id="ARBA00049229"/>
    </source>
</evidence>
<gene>
    <name evidence="9" type="ORF">HNQ65_004871</name>
</gene>
<dbReference type="Gene3D" id="3.20.10.10">
    <property type="entry name" value="D-amino Acid Aminotransferase, subunit A, domain 2"/>
    <property type="match status" value="1"/>
</dbReference>
<dbReference type="Gene3D" id="3.30.470.10">
    <property type="match status" value="1"/>
</dbReference>
<evidence type="ECO:0000256" key="3">
    <source>
        <dbReference type="ARBA" id="ARBA00005072"/>
    </source>
</evidence>
<comment type="catalytic activity">
    <reaction evidence="8">
        <text>L-leucine + 2-oxoglutarate = 4-methyl-2-oxopentanoate + L-glutamate</text>
        <dbReference type="Rhea" id="RHEA:18321"/>
        <dbReference type="ChEBI" id="CHEBI:16810"/>
        <dbReference type="ChEBI" id="CHEBI:17865"/>
        <dbReference type="ChEBI" id="CHEBI:29985"/>
        <dbReference type="ChEBI" id="CHEBI:57427"/>
        <dbReference type="EC" id="2.6.1.42"/>
    </reaction>
</comment>
<evidence type="ECO:0000256" key="4">
    <source>
        <dbReference type="ARBA" id="ARBA00009320"/>
    </source>
</evidence>
<comment type="pathway">
    <text evidence="1">Amino-acid biosynthesis; L-isoleucine biosynthesis; L-isoleucine from 2-oxobutanoate: step 4/4.</text>
</comment>
<comment type="caution">
    <text evidence="9">The sequence shown here is derived from an EMBL/GenBank/DDBJ whole genome shotgun (WGS) entry which is preliminary data.</text>
</comment>
<evidence type="ECO:0000256" key="2">
    <source>
        <dbReference type="ARBA" id="ARBA00004931"/>
    </source>
</evidence>
<proteinExistence type="inferred from homology"/>
<dbReference type="AlphaFoldDB" id="A0A7W7YFJ4"/>
<protein>
    <recommendedName>
        <fullName evidence="5">branched-chain-amino-acid transaminase</fullName>
        <ecNumber evidence="5">2.6.1.42</ecNumber>
    </recommendedName>
</protein>
<dbReference type="SUPFAM" id="SSF56752">
    <property type="entry name" value="D-aminoacid aminotransferase-like PLP-dependent enzymes"/>
    <property type="match status" value="1"/>
</dbReference>
<name>A0A7W7YFJ4_9BACT</name>
<comment type="pathway">
    <text evidence="2">Amino-acid biosynthesis; L-valine biosynthesis; L-valine from pyruvate: step 4/4.</text>
</comment>
<evidence type="ECO:0000256" key="1">
    <source>
        <dbReference type="ARBA" id="ARBA00004824"/>
    </source>
</evidence>
<dbReference type="EMBL" id="JACHIG010000015">
    <property type="protein sequence ID" value="MBB5035261.1"/>
    <property type="molecule type" value="Genomic_DNA"/>
</dbReference>
<dbReference type="PANTHER" id="PTHR42743">
    <property type="entry name" value="AMINO-ACID AMINOTRANSFERASE"/>
    <property type="match status" value="1"/>
</dbReference>
<evidence type="ECO:0000313" key="10">
    <source>
        <dbReference type="Proteomes" id="UP000590740"/>
    </source>
</evidence>
<dbReference type="InterPro" id="IPR043131">
    <property type="entry name" value="BCAT-like_N"/>
</dbReference>
<keyword evidence="10" id="KW-1185">Reference proteome</keyword>
<evidence type="ECO:0000313" key="9">
    <source>
        <dbReference type="EMBL" id="MBB5035261.1"/>
    </source>
</evidence>
<comment type="pathway">
    <text evidence="3">Amino-acid biosynthesis; L-leucine biosynthesis; L-leucine from 3-methyl-2-oxobutanoate: step 4/4.</text>
</comment>
<dbReference type="InterPro" id="IPR036038">
    <property type="entry name" value="Aminotransferase-like"/>
</dbReference>
<evidence type="ECO:0000256" key="7">
    <source>
        <dbReference type="ARBA" id="ARBA00048798"/>
    </source>
</evidence>
<reference evidence="9 10" key="1">
    <citation type="submission" date="2020-08" db="EMBL/GenBank/DDBJ databases">
        <title>Genomic Encyclopedia of Type Strains, Phase IV (KMG-IV): sequencing the most valuable type-strain genomes for metagenomic binning, comparative biology and taxonomic classification.</title>
        <authorList>
            <person name="Goeker M."/>
        </authorList>
    </citation>
    <scope>NUCLEOTIDE SEQUENCE [LARGE SCALE GENOMIC DNA]</scope>
    <source>
        <strain evidence="9 10">DSM 12252</strain>
    </source>
</reference>
<dbReference type="PANTHER" id="PTHR42743:SF11">
    <property type="entry name" value="AMINODEOXYCHORISMATE LYASE"/>
    <property type="match status" value="1"/>
</dbReference>
<dbReference type="InterPro" id="IPR001544">
    <property type="entry name" value="Aminotrans_IV"/>
</dbReference>
<sequence>MSEPLVYLNQGFVPASQAKLNIYDLGIVLGATLTEMTRTFHHQPFRAEDHVARLYRSLKYSGITVPLSSEKMLALTNELAEANCRLIGPHEDIGIVHFITPGENSLYAGSAGAAGSLAPTICIHSFPLRFSMWRHLFTDGAHVVTPSIRHIPPQCLEPKMKNRSRLHWWLADKQSQAVDPRAITLLLDLDGNVTECAGSNFVIVKGRTIISPTTRNILWGISLQTLKELAPQIGMEFIEKDFQPYDVVTADEAWLTTTPYCMAPCTRINGTPIADGKPGPWFKKMIAAWSQRVGLDIEAQIMTA</sequence>
<accession>A0A7W7YFJ4</accession>
<dbReference type="Pfam" id="PF01063">
    <property type="entry name" value="Aminotran_4"/>
    <property type="match status" value="1"/>
</dbReference>
<keyword evidence="9" id="KW-0808">Transferase</keyword>
<dbReference type="GO" id="GO:0004084">
    <property type="term" value="F:branched-chain-amino-acid transaminase activity"/>
    <property type="evidence" value="ECO:0007669"/>
    <property type="project" value="UniProtKB-EC"/>
</dbReference>
<comment type="catalytic activity">
    <reaction evidence="6">
        <text>L-valine + 2-oxoglutarate = 3-methyl-2-oxobutanoate + L-glutamate</text>
        <dbReference type="Rhea" id="RHEA:24813"/>
        <dbReference type="ChEBI" id="CHEBI:11851"/>
        <dbReference type="ChEBI" id="CHEBI:16810"/>
        <dbReference type="ChEBI" id="CHEBI:29985"/>
        <dbReference type="ChEBI" id="CHEBI:57762"/>
        <dbReference type="EC" id="2.6.1.42"/>
    </reaction>
</comment>
<comment type="catalytic activity">
    <reaction evidence="7">
        <text>L-isoleucine + 2-oxoglutarate = (S)-3-methyl-2-oxopentanoate + L-glutamate</text>
        <dbReference type="Rhea" id="RHEA:24801"/>
        <dbReference type="ChEBI" id="CHEBI:16810"/>
        <dbReference type="ChEBI" id="CHEBI:29985"/>
        <dbReference type="ChEBI" id="CHEBI:35146"/>
        <dbReference type="ChEBI" id="CHEBI:58045"/>
        <dbReference type="EC" id="2.6.1.42"/>
    </reaction>
</comment>
<dbReference type="RefSeq" id="WP_184343873.1">
    <property type="nucleotide sequence ID" value="NZ_JACHIG010000015.1"/>
</dbReference>
<dbReference type="InterPro" id="IPR050571">
    <property type="entry name" value="Class-IV_PLP-Dep_Aminotrnsfr"/>
</dbReference>
<keyword evidence="9" id="KW-0032">Aminotransferase</keyword>
<dbReference type="Proteomes" id="UP000590740">
    <property type="component" value="Unassembled WGS sequence"/>
</dbReference>
<evidence type="ECO:0000256" key="5">
    <source>
        <dbReference type="ARBA" id="ARBA00013053"/>
    </source>
</evidence>
<dbReference type="InterPro" id="IPR043132">
    <property type="entry name" value="BCAT-like_C"/>
</dbReference>
<comment type="similarity">
    <text evidence="4">Belongs to the class-IV pyridoxal-phosphate-dependent aminotransferase family.</text>
</comment>
<evidence type="ECO:0000256" key="6">
    <source>
        <dbReference type="ARBA" id="ARBA00048212"/>
    </source>
</evidence>
<dbReference type="GO" id="GO:0046394">
    <property type="term" value="P:carboxylic acid biosynthetic process"/>
    <property type="evidence" value="ECO:0007669"/>
    <property type="project" value="UniProtKB-ARBA"/>
</dbReference>